<feature type="domain" description="EGF-like" evidence="7">
    <location>
        <begin position="1114"/>
        <end position="1150"/>
    </location>
</feature>
<evidence type="ECO:0000256" key="6">
    <source>
        <dbReference type="PROSITE-ProRule" id="PRU00076"/>
    </source>
</evidence>
<dbReference type="InterPro" id="IPR001881">
    <property type="entry name" value="EGF-like_Ca-bd_dom"/>
</dbReference>
<dbReference type="Pfam" id="PF07645">
    <property type="entry name" value="EGF_CA"/>
    <property type="match status" value="2"/>
</dbReference>
<keyword evidence="4 6" id="KW-1015">Disulfide bond</keyword>
<feature type="domain" description="EGF-like" evidence="7">
    <location>
        <begin position="1003"/>
        <end position="1039"/>
    </location>
</feature>
<dbReference type="Proteomes" id="UP001159427">
    <property type="component" value="Unassembled WGS sequence"/>
</dbReference>
<evidence type="ECO:0000256" key="3">
    <source>
        <dbReference type="ARBA" id="ARBA00022737"/>
    </source>
</evidence>
<dbReference type="PANTHER" id="PTHR12916:SF4">
    <property type="entry name" value="UNINFLATABLE, ISOFORM C"/>
    <property type="match status" value="1"/>
</dbReference>
<reference evidence="9 10" key="1">
    <citation type="submission" date="2022-05" db="EMBL/GenBank/DDBJ databases">
        <authorList>
            <consortium name="Genoscope - CEA"/>
            <person name="William W."/>
        </authorList>
    </citation>
    <scope>NUCLEOTIDE SEQUENCE [LARGE SCALE GENOMIC DNA]</scope>
</reference>
<feature type="domain" description="EGF-like" evidence="7">
    <location>
        <begin position="1040"/>
        <end position="1076"/>
    </location>
</feature>
<dbReference type="PROSITE" id="PS00022">
    <property type="entry name" value="EGF_1"/>
    <property type="match status" value="22"/>
</dbReference>
<feature type="disulfide bond" evidence="6">
    <location>
        <begin position="420"/>
        <end position="429"/>
    </location>
</feature>
<feature type="domain" description="EGF-like" evidence="7">
    <location>
        <begin position="1361"/>
        <end position="1397"/>
    </location>
</feature>
<dbReference type="InterPro" id="IPR018097">
    <property type="entry name" value="EGF_Ca-bd_CS"/>
</dbReference>
<dbReference type="PANTHER" id="PTHR12916">
    <property type="entry name" value="CYTOCHROME C OXIDASE POLYPEPTIDE VIC-2"/>
    <property type="match status" value="1"/>
</dbReference>
<feature type="disulfide bond" evidence="6">
    <location>
        <begin position="1140"/>
        <end position="1149"/>
    </location>
</feature>
<dbReference type="PROSITE" id="PS50026">
    <property type="entry name" value="EGF_3"/>
    <property type="match status" value="23"/>
</dbReference>
<dbReference type="SMART" id="SM00181">
    <property type="entry name" value="EGF"/>
    <property type="match status" value="22"/>
</dbReference>
<feature type="domain" description="EGF-like" evidence="7">
    <location>
        <begin position="892"/>
        <end position="928"/>
    </location>
</feature>
<dbReference type="PROSITE" id="PS01186">
    <property type="entry name" value="EGF_2"/>
    <property type="match status" value="9"/>
</dbReference>
<dbReference type="SMART" id="SM00179">
    <property type="entry name" value="EGF_CA"/>
    <property type="match status" value="23"/>
</dbReference>
<dbReference type="PROSITE" id="PS50234">
    <property type="entry name" value="VWFA"/>
    <property type="match status" value="3"/>
</dbReference>
<feature type="disulfide bond" evidence="6">
    <location>
        <begin position="53"/>
        <end position="62"/>
    </location>
</feature>
<feature type="disulfide bond" evidence="6">
    <location>
        <begin position="195"/>
        <end position="204"/>
    </location>
</feature>
<proteinExistence type="predicted"/>
<dbReference type="InterPro" id="IPR000152">
    <property type="entry name" value="EGF-type_Asp/Asn_hydroxyl_site"/>
</dbReference>
<dbReference type="SUPFAM" id="SSF53300">
    <property type="entry name" value="vWA-like"/>
    <property type="match status" value="3"/>
</dbReference>
<keyword evidence="10" id="KW-1185">Reference proteome</keyword>
<comment type="caution">
    <text evidence="6">Lacks conserved residue(s) required for the propagation of feature annotation.</text>
</comment>
<feature type="disulfide bond" evidence="6">
    <location>
        <begin position="1066"/>
        <end position="1075"/>
    </location>
</feature>
<feature type="disulfide bond" evidence="6">
    <location>
        <begin position="1238"/>
        <end position="1247"/>
    </location>
</feature>
<feature type="non-terminal residue" evidence="9">
    <location>
        <position position="1"/>
    </location>
</feature>
<evidence type="ECO:0000256" key="4">
    <source>
        <dbReference type="ARBA" id="ARBA00023157"/>
    </source>
</evidence>
<feature type="disulfide bond" evidence="6">
    <location>
        <begin position="745"/>
        <end position="754"/>
    </location>
</feature>
<protein>
    <submittedName>
        <fullName evidence="9">Uncharacterized protein</fullName>
    </submittedName>
</protein>
<dbReference type="InterPro" id="IPR002035">
    <property type="entry name" value="VWF_A"/>
</dbReference>
<feature type="domain" description="EGF-like" evidence="7">
    <location>
        <begin position="719"/>
        <end position="755"/>
    </location>
</feature>
<feature type="domain" description="EGF-like" evidence="7">
    <location>
        <begin position="1286"/>
        <end position="1322"/>
    </location>
</feature>
<feature type="disulfide bond" evidence="6">
    <location>
        <begin position="955"/>
        <end position="964"/>
    </location>
</feature>
<feature type="disulfide bond" evidence="6">
    <location>
        <begin position="682"/>
        <end position="691"/>
    </location>
</feature>
<feature type="domain" description="EGF-like" evidence="7">
    <location>
        <begin position="1249"/>
        <end position="1285"/>
    </location>
</feature>
<dbReference type="SMART" id="SM00327">
    <property type="entry name" value="VWA"/>
    <property type="match status" value="3"/>
</dbReference>
<dbReference type="Gene3D" id="2.10.25.10">
    <property type="entry name" value="Laminin"/>
    <property type="match status" value="24"/>
</dbReference>
<feature type="disulfide bond" evidence="6">
    <location>
        <begin position="918"/>
        <end position="927"/>
    </location>
</feature>
<feature type="domain" description="EGF-like" evidence="7">
    <location>
        <begin position="1"/>
        <end position="24"/>
    </location>
</feature>
<feature type="domain" description="EGF-like" evidence="7">
    <location>
        <begin position="756"/>
        <end position="792"/>
    </location>
</feature>
<name>A0ABN8LRY5_9CNID</name>
<evidence type="ECO:0000259" key="8">
    <source>
        <dbReference type="PROSITE" id="PS50234"/>
    </source>
</evidence>
<feature type="domain" description="EGF-like" evidence="7">
    <location>
        <begin position="1323"/>
        <end position="1359"/>
    </location>
</feature>
<feature type="disulfide bond" evidence="6">
    <location>
        <begin position="1103"/>
        <end position="1112"/>
    </location>
</feature>
<dbReference type="CDD" id="cd01472">
    <property type="entry name" value="vWA_collagen"/>
    <property type="match status" value="3"/>
</dbReference>
<comment type="caution">
    <text evidence="9">The sequence shown here is derived from an EMBL/GenBank/DDBJ whole genome shotgun (WGS) entry which is preliminary data.</text>
</comment>
<dbReference type="PROSITE" id="PS00010">
    <property type="entry name" value="ASX_HYDROXYL"/>
    <property type="match status" value="12"/>
</dbReference>
<gene>
    <name evidence="9" type="ORF">PEVE_00005194</name>
</gene>
<keyword evidence="5" id="KW-0325">Glycoprotein</keyword>
<feature type="disulfide bond" evidence="6">
    <location>
        <begin position="992"/>
        <end position="1001"/>
    </location>
</feature>
<dbReference type="InterPro" id="IPR049883">
    <property type="entry name" value="NOTCH1_EGF-like"/>
</dbReference>
<dbReference type="Pfam" id="PF00008">
    <property type="entry name" value="EGF"/>
    <property type="match status" value="17"/>
</dbReference>
<feature type="domain" description="EGF-like" evidence="7">
    <location>
        <begin position="130"/>
        <end position="166"/>
    </location>
</feature>
<evidence type="ECO:0000313" key="10">
    <source>
        <dbReference type="Proteomes" id="UP001159427"/>
    </source>
</evidence>
<organism evidence="9 10">
    <name type="scientific">Porites evermanni</name>
    <dbReference type="NCBI Taxonomy" id="104178"/>
    <lineage>
        <taxon>Eukaryota</taxon>
        <taxon>Metazoa</taxon>
        <taxon>Cnidaria</taxon>
        <taxon>Anthozoa</taxon>
        <taxon>Hexacorallia</taxon>
        <taxon>Scleractinia</taxon>
        <taxon>Fungiina</taxon>
        <taxon>Poritidae</taxon>
        <taxon>Porites</taxon>
    </lineage>
</organism>
<feature type="domain" description="EGF-like" evidence="7">
    <location>
        <begin position="929"/>
        <end position="965"/>
    </location>
</feature>
<feature type="disulfide bond" evidence="6">
    <location>
        <begin position="881"/>
        <end position="890"/>
    </location>
</feature>
<sequence length="1593" mass="174590">NCTVDSSSSYICECPLGIGGQNCTEDVVNECDSAPCKHGGNCTDRLGRFDCECPQDYAGRQCELAVDFCSSNPCLNNGTCTSLTSDFQCQCTPGWQGKDCRNDIDECAINSTQCGDNQVCHNFPGGFTCLDACSLRPCQNGGNCTVNDSTSYICECPWGIGGQNCTEDLVNDCDSSPCIHGGTCTDGFGRFDCECPQDYAGRQCELACVSQTFNLVFVVDGSGSIEDQEKGNFQRAKDFIIEIVKSFNIEEDATQVALVLYNSNPDVVFEFKDNFDDIEEEIQEMDYPGGGTNTGKALDKVRNYVFKKLKKDREDLPKVVVVVTDGRSQDNVAVPAQQLRDDGATIISLGVGCCFDEDELNEMATDPDEKHVVEASFSELDKFKDAMKEQICAAVDFCSSNPCLNNGTCTSLTSDFQCQCTPGWQGKDCGNDIDECAINSTQCGNKQVCHNFPGGFTCLGRSAVTEWNACVSQTFNLVFVVDGSGSIEDQEKGNFQRAKDFIIEIVKSFNIEEDATQVALVLYNSNPDVVFEFKDNFDDIEEEIQEMDYPGGGTNTGKALDKVRNYVFKKLKKDREDLPKVVVVVTDGRSQDNVSVPAQQLRNDGATIISLGVGCCFDEDELNEMATDPDEKHVLEASFSELDKFKDAMKEQICAAVDFCSSNPCLNNGTCTSLTSDFKCQCSPGWQGNDCSKGWYNIPSQNARESNLLFRSILLFFTVKLPCDDSPCKNNGTCHRNSDNYTCECLPGFMGEQCQVINHCYDEPCKNNGSCVSNGDSYQCTCPATFTGPNCEGKRTSLCLNLLSELFTPHQNLSDTRFVTTIFSVTSVAMLEQCCSRSKQPILTFLTFGKTSSSGRDHCYDEPCKNNGSCVNSEDGYQCICSEKFTGARCEVMSHCYDDPCKNNGTCRDHSVNYTCECLPGFMGELCQVIDHCYDEPCLNNGSCASSESGYKCTCPAASTGPNCEVINHCYDDPCKNNGSCVINGDSYQCTCPATFTGPNCEVKLHCSDNPCKNNGTCDERFKNYTCDCLPGFTGDQCQGIDHCYEEPCKNNGSCVNSGDGYQCICSEKFTGARCEVMSHCYDDPCKNNGTCRDHSVNYTCECLPGFMGELCQVVDHCYDGPCLNNGSCVSSESGYKCTCPAASTGPNCEGCASHMFIGNFLNFWTKYLYLCFTVKSHCYDNPCKNNGTCRDYPGNYTCECLPGFMGENCQVIDHCYDEPCKNNGSCVNTGNAYQCTCPAAFTGPNCEGIDHCFDKPCKNNGSCVNSKDGYQCTCSAEFTGADCEVRLHCYDNPCKNNGTCHNRSNNYTCECRPGFMGEVCQVIDHCYDEPCLNNGSCVNSDNGYQCICPTVSAGPNCEDLVNECDSAPCIHGGNCTDGLGRFDCECPQDYAGRQCELACVSQTFNLVFVVDGSGSVENQGRGNFQRSKDFIIEIVKSFNIGKYATQVALVLYNSEPEVIFNFKYKIDDIEEEIQDMDYPGGGTKTGKALDKVRNYVFTKLKKDREDLPKVVVVVTDGRSQDNVSVPAQQLRDDGATIISLGVGCCYDESELNEMATDPDDKHVLNASFSELDKLKDAMKEQICSGELPARIY</sequence>
<feature type="domain" description="EGF-like" evidence="7">
    <location>
        <begin position="1077"/>
        <end position="1113"/>
    </location>
</feature>
<dbReference type="SUPFAM" id="SSF57196">
    <property type="entry name" value="EGF/Laminin"/>
    <property type="match status" value="17"/>
</dbReference>
<dbReference type="PROSITE" id="PS01187">
    <property type="entry name" value="EGF_CA"/>
    <property type="match status" value="2"/>
</dbReference>
<evidence type="ECO:0000256" key="5">
    <source>
        <dbReference type="ARBA" id="ARBA00023180"/>
    </source>
</evidence>
<evidence type="ECO:0000259" key="7">
    <source>
        <dbReference type="PROSITE" id="PS50026"/>
    </source>
</evidence>
<dbReference type="Pfam" id="PF12661">
    <property type="entry name" value="hEGF"/>
    <property type="match status" value="5"/>
</dbReference>
<feature type="disulfide bond" evidence="6">
    <location>
        <begin position="1387"/>
        <end position="1396"/>
    </location>
</feature>
<keyword evidence="3" id="KW-0677">Repeat</keyword>
<feature type="domain" description="EGF-like" evidence="7">
    <location>
        <begin position="1175"/>
        <end position="1211"/>
    </location>
</feature>
<feature type="domain" description="EGF-like" evidence="7">
    <location>
        <begin position="169"/>
        <end position="205"/>
    </location>
</feature>
<feature type="domain" description="EGF-like" evidence="7">
    <location>
        <begin position="65"/>
        <end position="101"/>
    </location>
</feature>
<feature type="domain" description="EGF-like" evidence="7">
    <location>
        <begin position="27"/>
        <end position="63"/>
    </location>
</feature>
<feature type="disulfide bond" evidence="6">
    <location>
        <begin position="156"/>
        <end position="165"/>
    </location>
</feature>
<feature type="domain" description="EGF-like" evidence="7">
    <location>
        <begin position="656"/>
        <end position="692"/>
    </location>
</feature>
<dbReference type="InterPro" id="IPR036465">
    <property type="entry name" value="vWFA_dom_sf"/>
</dbReference>
<dbReference type="EMBL" id="CALNXI010000133">
    <property type="protein sequence ID" value="CAH3020017.1"/>
    <property type="molecule type" value="Genomic_DNA"/>
</dbReference>
<feature type="domain" description="VWFA" evidence="8">
    <location>
        <begin position="214"/>
        <end position="387"/>
    </location>
</feature>
<dbReference type="InterPro" id="IPR000742">
    <property type="entry name" value="EGF"/>
</dbReference>
<feature type="disulfide bond" evidence="6">
    <location>
        <begin position="14"/>
        <end position="23"/>
    </location>
</feature>
<feature type="domain" description="EGF-like" evidence="7">
    <location>
        <begin position="966"/>
        <end position="1002"/>
    </location>
</feature>
<feature type="disulfide bond" evidence="6">
    <location>
        <begin position="91"/>
        <end position="100"/>
    </location>
</feature>
<feature type="disulfide bond" evidence="6">
    <location>
        <begin position="1312"/>
        <end position="1321"/>
    </location>
</feature>
<keyword evidence="1 6" id="KW-0245">EGF-like domain</keyword>
<feature type="disulfide bond" evidence="6">
    <location>
        <begin position="1201"/>
        <end position="1210"/>
    </location>
</feature>
<feature type="domain" description="EGF-like" evidence="7">
    <location>
        <begin position="394"/>
        <end position="430"/>
    </location>
</feature>
<keyword evidence="2" id="KW-0732">Signal</keyword>
<feature type="disulfide bond" evidence="6">
    <location>
        <begin position="1275"/>
        <end position="1284"/>
    </location>
</feature>
<dbReference type="SUPFAM" id="SSF57184">
    <property type="entry name" value="Growth factor receptor domain"/>
    <property type="match status" value="1"/>
</dbReference>
<feature type="domain" description="EGF-like" evidence="7">
    <location>
        <begin position="855"/>
        <end position="891"/>
    </location>
</feature>
<feature type="domain" description="VWFA" evidence="8">
    <location>
        <begin position="476"/>
        <end position="649"/>
    </location>
</feature>
<feature type="disulfide bond" evidence="6">
    <location>
        <begin position="1029"/>
        <end position="1038"/>
    </location>
</feature>
<evidence type="ECO:0000313" key="9">
    <source>
        <dbReference type="EMBL" id="CAH3020017.1"/>
    </source>
</evidence>
<feature type="disulfide bond" evidence="6">
    <location>
        <begin position="1349"/>
        <end position="1358"/>
    </location>
</feature>
<dbReference type="PRINTS" id="PR00010">
    <property type="entry name" value="EGFBLOOD"/>
</dbReference>
<feature type="domain" description="VWFA" evidence="8">
    <location>
        <begin position="1406"/>
        <end position="1583"/>
    </location>
</feature>
<feature type="disulfide bond" evidence="6">
    <location>
        <begin position="782"/>
        <end position="791"/>
    </location>
</feature>
<dbReference type="Pfam" id="PF00092">
    <property type="entry name" value="VWA"/>
    <property type="match status" value="3"/>
</dbReference>
<dbReference type="PRINTS" id="PR00453">
    <property type="entry name" value="VWFADOMAIN"/>
</dbReference>
<dbReference type="InterPro" id="IPR013032">
    <property type="entry name" value="EGF-like_CS"/>
</dbReference>
<evidence type="ECO:0000256" key="2">
    <source>
        <dbReference type="ARBA" id="ARBA00022729"/>
    </source>
</evidence>
<feature type="domain" description="EGF-like" evidence="7">
    <location>
        <begin position="1212"/>
        <end position="1248"/>
    </location>
</feature>
<dbReference type="InterPro" id="IPR009030">
    <property type="entry name" value="Growth_fac_rcpt_cys_sf"/>
</dbReference>
<dbReference type="Gene3D" id="3.40.50.410">
    <property type="entry name" value="von Willebrand factor, type A domain"/>
    <property type="match status" value="3"/>
</dbReference>
<dbReference type="CDD" id="cd00054">
    <property type="entry name" value="EGF_CA"/>
    <property type="match status" value="19"/>
</dbReference>
<evidence type="ECO:0000256" key="1">
    <source>
        <dbReference type="ARBA" id="ARBA00022536"/>
    </source>
</evidence>
<accession>A0ABN8LRY5</accession>